<evidence type="ECO:0000313" key="1">
    <source>
        <dbReference type="EMBL" id="CAG8628754.1"/>
    </source>
</evidence>
<accession>A0ACA9N1P9</accession>
<sequence>NASIKAFQNRLIQYYTIIRKNQPIEADQQSVSNHFKVSNQSHTSSSRCLFGLGQLIFISISLTI</sequence>
<comment type="caution">
    <text evidence="1">The sequence shown here is derived from an EMBL/GenBank/DDBJ whole genome shotgun (WGS) entry which is preliminary data.</text>
</comment>
<gene>
    <name evidence="1" type="ORF">DHETER_LOCUS8316</name>
</gene>
<reference evidence="1" key="1">
    <citation type="submission" date="2021-06" db="EMBL/GenBank/DDBJ databases">
        <authorList>
            <person name="Kallberg Y."/>
            <person name="Tangrot J."/>
            <person name="Rosling A."/>
        </authorList>
    </citation>
    <scope>NUCLEOTIDE SEQUENCE</scope>
    <source>
        <strain evidence="1">IL203A</strain>
    </source>
</reference>
<dbReference type="EMBL" id="CAJVPU010013012">
    <property type="protein sequence ID" value="CAG8628754.1"/>
    <property type="molecule type" value="Genomic_DNA"/>
</dbReference>
<name>A0ACA9N1P9_9GLOM</name>
<proteinExistence type="predicted"/>
<feature type="non-terminal residue" evidence="1">
    <location>
        <position position="1"/>
    </location>
</feature>
<keyword evidence="2" id="KW-1185">Reference proteome</keyword>
<organism evidence="1 2">
    <name type="scientific">Dentiscutata heterogama</name>
    <dbReference type="NCBI Taxonomy" id="1316150"/>
    <lineage>
        <taxon>Eukaryota</taxon>
        <taxon>Fungi</taxon>
        <taxon>Fungi incertae sedis</taxon>
        <taxon>Mucoromycota</taxon>
        <taxon>Glomeromycotina</taxon>
        <taxon>Glomeromycetes</taxon>
        <taxon>Diversisporales</taxon>
        <taxon>Gigasporaceae</taxon>
        <taxon>Dentiscutata</taxon>
    </lineage>
</organism>
<dbReference type="Proteomes" id="UP000789702">
    <property type="component" value="Unassembled WGS sequence"/>
</dbReference>
<evidence type="ECO:0000313" key="2">
    <source>
        <dbReference type="Proteomes" id="UP000789702"/>
    </source>
</evidence>
<protein>
    <submittedName>
        <fullName evidence="1">3829_t:CDS:1</fullName>
    </submittedName>
</protein>